<reference evidence="3" key="1">
    <citation type="submission" date="2025-08" db="UniProtKB">
        <authorList>
            <consortium name="RefSeq"/>
        </authorList>
    </citation>
    <scope>IDENTIFICATION</scope>
    <source>
        <tissue evidence="3">Liver</tissue>
    </source>
</reference>
<feature type="region of interest" description="Disordered" evidence="1">
    <location>
        <begin position="133"/>
        <end position="216"/>
    </location>
</feature>
<organism evidence="2 3">
    <name type="scientific">Leptonychotes weddellii</name>
    <name type="common">Weddell seal</name>
    <name type="synonym">Otaria weddellii</name>
    <dbReference type="NCBI Taxonomy" id="9713"/>
    <lineage>
        <taxon>Eukaryota</taxon>
        <taxon>Metazoa</taxon>
        <taxon>Chordata</taxon>
        <taxon>Craniata</taxon>
        <taxon>Vertebrata</taxon>
        <taxon>Euteleostomi</taxon>
        <taxon>Mammalia</taxon>
        <taxon>Eutheria</taxon>
        <taxon>Laurasiatheria</taxon>
        <taxon>Carnivora</taxon>
        <taxon>Caniformia</taxon>
        <taxon>Pinnipedia</taxon>
        <taxon>Phocidae</taxon>
        <taxon>Monachinae</taxon>
        <taxon>Lobodontini</taxon>
        <taxon>Leptonychotes</taxon>
    </lineage>
</organism>
<dbReference type="KEGG" id="lww:102733629"/>
<evidence type="ECO:0000313" key="3">
    <source>
        <dbReference type="RefSeq" id="XP_030876381.1"/>
    </source>
</evidence>
<dbReference type="AlphaFoldDB" id="A0A7F8Q781"/>
<feature type="region of interest" description="Disordered" evidence="1">
    <location>
        <begin position="1"/>
        <end position="108"/>
    </location>
</feature>
<feature type="compositionally biased region" description="Polar residues" evidence="1">
    <location>
        <begin position="91"/>
        <end position="100"/>
    </location>
</feature>
<sequence>MRWCSDTFDPPWPALKDKCDLPPPAGPEEFPTKPLGLEEVSPAPKPRLPSCIETLPRVDGPASPGPATQHEQQGPLPGQAILKAEELLQEGMSTEPSTAPLQPGGPRAQVLARLPPAQDPLLARLSPQQWNSLPNLPVHQEGAGRWPPDVGSKPQHWVPFRSAPAWATPVGTPQTRPQNAPGTLGTGSPQPRKEEAVGPRTPFLPCGHCSSYPSRG</sequence>
<protein>
    <submittedName>
        <fullName evidence="3">Proline-rich protein HaeIII subfamily 1-like isoform X1</fullName>
    </submittedName>
</protein>
<accession>A0A7F8Q781</accession>
<evidence type="ECO:0000313" key="2">
    <source>
        <dbReference type="Proteomes" id="UP000245341"/>
    </source>
</evidence>
<proteinExistence type="predicted"/>
<name>A0A7F8Q781_LEPWE</name>
<dbReference type="GeneID" id="102733629"/>
<dbReference type="RefSeq" id="XP_030876381.1">
    <property type="nucleotide sequence ID" value="XM_031020521.1"/>
</dbReference>
<feature type="compositionally biased region" description="Polar residues" evidence="1">
    <location>
        <begin position="171"/>
        <end position="189"/>
    </location>
</feature>
<dbReference type="Proteomes" id="UP000245341">
    <property type="component" value="Unplaced"/>
</dbReference>
<keyword evidence="2" id="KW-1185">Reference proteome</keyword>
<gene>
    <name evidence="3" type="primary">LOC102733629</name>
</gene>
<evidence type="ECO:0000256" key="1">
    <source>
        <dbReference type="SAM" id="MobiDB-lite"/>
    </source>
</evidence>